<proteinExistence type="predicted"/>
<keyword evidence="1" id="KW-0969">Cilium</keyword>
<reference evidence="2" key="1">
    <citation type="journal article" date="2019" name="Int. J. Syst. Evol. Microbiol.">
        <title>The Global Catalogue of Microorganisms (GCM) 10K type strain sequencing project: providing services to taxonomists for standard genome sequencing and annotation.</title>
        <authorList>
            <consortium name="The Broad Institute Genomics Platform"/>
            <consortium name="The Broad Institute Genome Sequencing Center for Infectious Disease"/>
            <person name="Wu L."/>
            <person name="Ma J."/>
        </authorList>
    </citation>
    <scope>NUCLEOTIDE SEQUENCE [LARGE SCALE GENOMIC DNA]</scope>
    <source>
        <strain evidence="2">CGMCC 1.16033</strain>
    </source>
</reference>
<dbReference type="EMBL" id="BMKO01000003">
    <property type="protein sequence ID" value="GGE77453.1"/>
    <property type="molecule type" value="Genomic_DNA"/>
</dbReference>
<keyword evidence="1" id="KW-0282">Flagellum</keyword>
<evidence type="ECO:0000313" key="1">
    <source>
        <dbReference type="EMBL" id="GGE77453.1"/>
    </source>
</evidence>
<sequence length="108" mass="12687">MMQKTEELEQINELLRRALDCLLTIPAEDERTDELVSNLQELVDRRQTLLQTLIAQVQDPDVLKEQLELTAVFEQNAKTIRQQRQDLLALRSQNKRQVNVYKTIDANR</sequence>
<name>A0ABQ1T3W4_9GAMM</name>
<dbReference type="Proteomes" id="UP000606498">
    <property type="component" value="Unassembled WGS sequence"/>
</dbReference>
<evidence type="ECO:0000313" key="2">
    <source>
        <dbReference type="Proteomes" id="UP000606498"/>
    </source>
</evidence>
<gene>
    <name evidence="1" type="primary">fliT</name>
    <name evidence="1" type="ORF">GCM10011520_17480</name>
</gene>
<organism evidence="1 2">
    <name type="scientific">Shewanella carassii</name>
    <dbReference type="NCBI Taxonomy" id="1987584"/>
    <lineage>
        <taxon>Bacteria</taxon>
        <taxon>Pseudomonadati</taxon>
        <taxon>Pseudomonadota</taxon>
        <taxon>Gammaproteobacteria</taxon>
        <taxon>Alteromonadales</taxon>
        <taxon>Shewanellaceae</taxon>
        <taxon>Shewanella</taxon>
    </lineage>
</organism>
<protein>
    <submittedName>
        <fullName evidence="1">Flagella biosynthesis chaperone for FliD FliT</fullName>
    </submittedName>
</protein>
<keyword evidence="1" id="KW-0966">Cell projection</keyword>
<dbReference type="RefSeq" id="WP_229671911.1">
    <property type="nucleotide sequence ID" value="NZ_AP024618.1"/>
</dbReference>
<accession>A0ABQ1T3W4</accession>
<comment type="caution">
    <text evidence="1">The sequence shown here is derived from an EMBL/GenBank/DDBJ whole genome shotgun (WGS) entry which is preliminary data.</text>
</comment>
<keyword evidence="2" id="KW-1185">Reference proteome</keyword>